<feature type="domain" description="EGF-like" evidence="8">
    <location>
        <begin position="161"/>
        <end position="194"/>
    </location>
</feature>
<feature type="disulfide bond" evidence="6">
    <location>
        <begin position="569"/>
        <end position="586"/>
    </location>
</feature>
<feature type="domain" description="EGF-like" evidence="8">
    <location>
        <begin position="371"/>
        <end position="407"/>
    </location>
</feature>
<dbReference type="Pfam" id="PF00008">
    <property type="entry name" value="EGF"/>
    <property type="match status" value="10"/>
</dbReference>
<dbReference type="PRINTS" id="PR00010">
    <property type="entry name" value="EGFBLOOD"/>
</dbReference>
<dbReference type="FunFam" id="2.10.25.10:FF:000173">
    <property type="entry name" value="Neurogenic locus notch protein 2"/>
    <property type="match status" value="1"/>
</dbReference>
<feature type="domain" description="EGF-like" evidence="8">
    <location>
        <begin position="408"/>
        <end position="445"/>
    </location>
</feature>
<feature type="disulfide bond" evidence="6">
    <location>
        <begin position="549"/>
        <end position="558"/>
    </location>
</feature>
<evidence type="ECO:0000256" key="5">
    <source>
        <dbReference type="ARBA" id="ARBA00023180"/>
    </source>
</evidence>
<feature type="disulfide bond" evidence="6">
    <location>
        <begin position="294"/>
        <end position="311"/>
    </location>
</feature>
<feature type="disulfide bond" evidence="6">
    <location>
        <begin position="512"/>
        <end position="521"/>
    </location>
</feature>
<evidence type="ECO:0000313" key="10">
    <source>
        <dbReference type="Proteomes" id="UP000663825"/>
    </source>
</evidence>
<comment type="caution">
    <text evidence="6">Lacks conserved residue(s) required for the propagation of feature annotation.</text>
</comment>
<evidence type="ECO:0000256" key="3">
    <source>
        <dbReference type="ARBA" id="ARBA00022737"/>
    </source>
</evidence>
<dbReference type="GO" id="GO:0005886">
    <property type="term" value="C:plasma membrane"/>
    <property type="evidence" value="ECO:0007669"/>
    <property type="project" value="UniProtKB-ARBA"/>
</dbReference>
<dbReference type="InterPro" id="IPR000152">
    <property type="entry name" value="EGF-type_Asp/Asn_hydroxyl_site"/>
</dbReference>
<dbReference type="PANTHER" id="PTHR24049">
    <property type="entry name" value="CRUMBS FAMILY MEMBER"/>
    <property type="match status" value="1"/>
</dbReference>
<keyword evidence="3" id="KW-0677">Repeat</keyword>
<dbReference type="GO" id="GO:0042063">
    <property type="term" value="P:gliogenesis"/>
    <property type="evidence" value="ECO:0007669"/>
    <property type="project" value="UniProtKB-ARBA"/>
</dbReference>
<feature type="domain" description="EGF-like" evidence="8">
    <location>
        <begin position="523"/>
        <end position="559"/>
    </location>
</feature>
<dbReference type="FunFam" id="2.10.25.10:FF:000185">
    <property type="entry name" value="basement membrane-specific heparan sulfate proteoglycan core protein-like"/>
    <property type="match status" value="1"/>
</dbReference>
<dbReference type="SMART" id="SM00181">
    <property type="entry name" value="EGF"/>
    <property type="match status" value="12"/>
</dbReference>
<dbReference type="SUPFAM" id="SSF57196">
    <property type="entry name" value="EGF/Laminin"/>
    <property type="match status" value="11"/>
</dbReference>
<feature type="signal peptide" evidence="7">
    <location>
        <begin position="1"/>
        <end position="19"/>
    </location>
</feature>
<feature type="domain" description="EGF-like" evidence="8">
    <location>
        <begin position="247"/>
        <end position="284"/>
    </location>
</feature>
<dbReference type="PROSITE" id="PS00022">
    <property type="entry name" value="EGF_1"/>
    <property type="match status" value="11"/>
</dbReference>
<dbReference type="GO" id="GO:0045197">
    <property type="term" value="P:establishment or maintenance of epithelial cell apical/basal polarity"/>
    <property type="evidence" value="ECO:0007669"/>
    <property type="project" value="TreeGrafter"/>
</dbReference>
<reference evidence="9" key="1">
    <citation type="submission" date="2021-02" db="EMBL/GenBank/DDBJ databases">
        <authorList>
            <person name="Nowell W R."/>
        </authorList>
    </citation>
    <scope>NUCLEOTIDE SEQUENCE</scope>
</reference>
<protein>
    <recommendedName>
        <fullName evidence="8">EGF-like domain-containing protein</fullName>
    </recommendedName>
</protein>
<dbReference type="PROSITE" id="PS00010">
    <property type="entry name" value="ASX_HYDROXYL"/>
    <property type="match status" value="1"/>
</dbReference>
<dbReference type="PANTHER" id="PTHR24049:SF22">
    <property type="entry name" value="DROSOPHILA CRUMBS HOMOLOG"/>
    <property type="match status" value="1"/>
</dbReference>
<evidence type="ECO:0000259" key="8">
    <source>
        <dbReference type="PROSITE" id="PS50026"/>
    </source>
</evidence>
<dbReference type="PROSITE" id="PS01186">
    <property type="entry name" value="EGF_2"/>
    <property type="match status" value="9"/>
</dbReference>
<dbReference type="InterPro" id="IPR001881">
    <property type="entry name" value="EGF-like_Ca-bd_dom"/>
</dbReference>
<dbReference type="FunFam" id="2.10.25.10:FF:000109">
    <property type="entry name" value="Notch homolog 4, [Drosophila]"/>
    <property type="match status" value="1"/>
</dbReference>
<sequence length="639" mass="68875">MILWWLSLFIIYIISFTVANPTNFTIEPRHIPVRFFTPVIASSLASRCFGCLVPSSDCTVPCSSPQRCFIRGPTSFHPVNDRRCTDERWVRDLLVDGCLTYNSLYWCMCSTDLCNSGDFNSIRGFDDCSTNPCPPSTICLDTKDGFSCICPPWQEDCTYSFSVGCTCKNGGRCIMGLGTYICECPYGYNGVNCETRIRRQSYSPSSCYTRCERRTCTYRQSGYGMAPLSCTCDQPSRYSSGSNNCNMRDICIPNPCMNGGTCQLQGLLSFTCQCRPGFHGLTCQICDACTPNPCLNGGSCIFDESTGSFRCYCPAGYTGRTCDVGNAITTASPNPCLPNPCRNGGTCQPNNVGSFMCSCPTGYQGICCETLLDPCTPSPCQNSGICMASGTNFFCSCQGGSSGQNCEIRDPCIQNPCLNGGQCRPNGMGGFICMCMLPFSGQRCEDRIDPCANQPCRNGGTCQPTNGNSYQCICPPGYSGFDCSTRDPCSQNPCMNGGQCYPTNAGGFSCQCPSGFNGQQCEDRDPCASQPCMNQGTCMRENGGFHCACPPGYSGSRCEIQDPCQNNPCMNGATCQSTNGNVGYQCLCPSGFSGLRCETRDACIPNPCMNGAMCVANGFGGFTCQCSPGFSGPRCEDRK</sequence>
<organism evidence="9 10">
    <name type="scientific">Rotaria socialis</name>
    <dbReference type="NCBI Taxonomy" id="392032"/>
    <lineage>
        <taxon>Eukaryota</taxon>
        <taxon>Metazoa</taxon>
        <taxon>Spiralia</taxon>
        <taxon>Gnathifera</taxon>
        <taxon>Rotifera</taxon>
        <taxon>Eurotatoria</taxon>
        <taxon>Bdelloidea</taxon>
        <taxon>Philodinida</taxon>
        <taxon>Philodinidae</taxon>
        <taxon>Rotaria</taxon>
    </lineage>
</organism>
<dbReference type="InterPro" id="IPR000742">
    <property type="entry name" value="EGF"/>
</dbReference>
<dbReference type="InterPro" id="IPR051022">
    <property type="entry name" value="Notch_Cell-Fate_Det"/>
</dbReference>
<feature type="chain" id="PRO_5033020141" description="EGF-like domain-containing protein" evidence="7">
    <location>
        <begin position="20"/>
        <end position="639"/>
    </location>
</feature>
<keyword evidence="2 7" id="KW-0732">Signal</keyword>
<dbReference type="OrthoDB" id="283575at2759"/>
<name>A0A818CTL5_9BILA</name>
<dbReference type="GO" id="GO:0007157">
    <property type="term" value="P:heterophilic cell-cell adhesion via plasma membrane cell adhesion molecules"/>
    <property type="evidence" value="ECO:0007669"/>
    <property type="project" value="TreeGrafter"/>
</dbReference>
<feature type="domain" description="EGF-like" evidence="8">
    <location>
        <begin position="287"/>
        <end position="323"/>
    </location>
</feature>
<keyword evidence="1 6" id="KW-0245">EGF-like domain</keyword>
<dbReference type="PROSITE" id="PS50026">
    <property type="entry name" value="EGF_3"/>
    <property type="match status" value="12"/>
</dbReference>
<evidence type="ECO:0000256" key="1">
    <source>
        <dbReference type="ARBA" id="ARBA00022536"/>
    </source>
</evidence>
<feature type="disulfide bond" evidence="6">
    <location>
        <begin position="588"/>
        <end position="597"/>
    </location>
</feature>
<evidence type="ECO:0000256" key="6">
    <source>
        <dbReference type="PROSITE-ProRule" id="PRU00076"/>
    </source>
</evidence>
<dbReference type="GO" id="GO:0005509">
    <property type="term" value="F:calcium ion binding"/>
    <property type="evidence" value="ECO:0007669"/>
    <property type="project" value="InterPro"/>
</dbReference>
<feature type="domain" description="EGF-like" evidence="8">
    <location>
        <begin position="332"/>
        <end position="369"/>
    </location>
</feature>
<feature type="disulfide bond" evidence="6">
    <location>
        <begin position="397"/>
        <end position="406"/>
    </location>
</feature>
<feature type="disulfide bond" evidence="6">
    <location>
        <begin position="474"/>
        <end position="483"/>
    </location>
</feature>
<accession>A0A818CTL5</accession>
<feature type="domain" description="EGF-like" evidence="8">
    <location>
        <begin position="124"/>
        <end position="158"/>
    </location>
</feature>
<feature type="domain" description="EGF-like" evidence="8">
    <location>
        <begin position="560"/>
        <end position="598"/>
    </location>
</feature>
<dbReference type="GO" id="GO:0032991">
    <property type="term" value="C:protein-containing complex"/>
    <property type="evidence" value="ECO:0007669"/>
    <property type="project" value="TreeGrafter"/>
</dbReference>
<dbReference type="Proteomes" id="UP000663825">
    <property type="component" value="Unassembled WGS sequence"/>
</dbReference>
<dbReference type="Gene3D" id="2.10.25.10">
    <property type="entry name" value="Laminin"/>
    <property type="match status" value="11"/>
</dbReference>
<feature type="disulfide bond" evidence="6">
    <location>
        <begin position="435"/>
        <end position="444"/>
    </location>
</feature>
<feature type="domain" description="EGF-like" evidence="8">
    <location>
        <begin position="447"/>
        <end position="484"/>
    </location>
</feature>
<keyword evidence="4 6" id="KW-1015">Disulfide bond</keyword>
<feature type="disulfide bond" evidence="6">
    <location>
        <begin position="313"/>
        <end position="322"/>
    </location>
</feature>
<feature type="disulfide bond" evidence="6">
    <location>
        <begin position="626"/>
        <end position="635"/>
    </location>
</feature>
<feature type="domain" description="EGF-like" evidence="8">
    <location>
        <begin position="485"/>
        <end position="522"/>
    </location>
</feature>
<dbReference type="GO" id="GO:0048666">
    <property type="term" value="P:neuron development"/>
    <property type="evidence" value="ECO:0007669"/>
    <property type="project" value="UniProtKB-ARBA"/>
</dbReference>
<evidence type="ECO:0000256" key="7">
    <source>
        <dbReference type="SAM" id="SignalP"/>
    </source>
</evidence>
<feature type="disulfide bond" evidence="6">
    <location>
        <begin position="274"/>
        <end position="283"/>
    </location>
</feature>
<dbReference type="EMBL" id="CAJNXB010005623">
    <property type="protein sequence ID" value="CAF3432301.1"/>
    <property type="molecule type" value="Genomic_DNA"/>
</dbReference>
<dbReference type="SMART" id="SM00179">
    <property type="entry name" value="EGF_CA"/>
    <property type="match status" value="12"/>
</dbReference>
<feature type="disulfide bond" evidence="6">
    <location>
        <begin position="359"/>
        <end position="368"/>
    </location>
</feature>
<dbReference type="FunFam" id="2.10.25.10:FF:000230">
    <property type="entry name" value="Delta-like protein"/>
    <property type="match status" value="2"/>
</dbReference>
<gene>
    <name evidence="9" type="ORF">TIS948_LOCUS30449</name>
</gene>
<feature type="domain" description="EGF-like" evidence="8">
    <location>
        <begin position="599"/>
        <end position="636"/>
    </location>
</feature>
<evidence type="ECO:0000313" key="9">
    <source>
        <dbReference type="EMBL" id="CAF3432301.1"/>
    </source>
</evidence>
<dbReference type="AlphaFoldDB" id="A0A818CTL5"/>
<proteinExistence type="predicted"/>
<evidence type="ECO:0000256" key="2">
    <source>
        <dbReference type="ARBA" id="ARBA00022729"/>
    </source>
</evidence>
<dbReference type="GO" id="GO:0000902">
    <property type="term" value="P:cell morphogenesis"/>
    <property type="evidence" value="ECO:0007669"/>
    <property type="project" value="UniProtKB-ARBA"/>
</dbReference>
<feature type="disulfide bond" evidence="6">
    <location>
        <begin position="184"/>
        <end position="193"/>
    </location>
</feature>
<evidence type="ECO:0000256" key="4">
    <source>
        <dbReference type="ARBA" id="ARBA00023157"/>
    </source>
</evidence>
<dbReference type="FunFam" id="2.10.25.10:FF:000095">
    <property type="entry name" value="Notch, isoform B"/>
    <property type="match status" value="3"/>
</dbReference>
<keyword evidence="5" id="KW-0325">Glycoprotein</keyword>
<dbReference type="CDD" id="cd00054">
    <property type="entry name" value="EGF_CA"/>
    <property type="match status" value="10"/>
</dbReference>
<comment type="caution">
    <text evidence="9">The sequence shown here is derived from an EMBL/GenBank/DDBJ whole genome shotgun (WGS) entry which is preliminary data.</text>
</comment>